<dbReference type="InterPro" id="IPR002575">
    <property type="entry name" value="Aminoglycoside_PTrfase"/>
</dbReference>
<keyword evidence="3" id="KW-1185">Reference proteome</keyword>
<dbReference type="SUPFAM" id="SSF56112">
    <property type="entry name" value="Protein kinase-like (PK-like)"/>
    <property type="match status" value="1"/>
</dbReference>
<dbReference type="Proteomes" id="UP000321464">
    <property type="component" value="Unassembled WGS sequence"/>
</dbReference>
<evidence type="ECO:0000313" key="3">
    <source>
        <dbReference type="Proteomes" id="UP000321464"/>
    </source>
</evidence>
<gene>
    <name evidence="2" type="ORF">NSE01_05410</name>
</gene>
<evidence type="ECO:0000313" key="2">
    <source>
        <dbReference type="EMBL" id="GEN98708.1"/>
    </source>
</evidence>
<reference evidence="2 3" key="1">
    <citation type="submission" date="2019-07" db="EMBL/GenBank/DDBJ databases">
        <title>Whole genome shotgun sequence of Novosphingobium sediminis NBRC 106119.</title>
        <authorList>
            <person name="Hosoyama A."/>
            <person name="Uohara A."/>
            <person name="Ohji S."/>
            <person name="Ichikawa N."/>
        </authorList>
    </citation>
    <scope>NUCLEOTIDE SEQUENCE [LARGE SCALE GENOMIC DNA]</scope>
    <source>
        <strain evidence="2 3">NBRC 106119</strain>
    </source>
</reference>
<sequence length="342" mass="37690">MQPVDAERRLQAWLAEATGRQDITLGPVLTGGNSNVTRLIETREGRLVLRHPPVEVISDKAAAGIEREYRVISALKGRAPVPMAVAWCDDTEVIGQPFAITEFVEGVALTEHLPAGWPDTDETVNALGLTMVEGIGRVHAVDWREVLPADFAKPEGFVQRQVERWLKVRAADRVRDLPLLEEIGAWLLANQPASTRASVIHCDFHLDNCLVARDRPELRVILDWEMATLGDPLVDLGLCLFFWQRDPAAVLGFPFVQGLTNRPGTLPARALAEHWSAVTGMDHAAIDYFIIFAAWRLAAIVEGAWVLQAQGKIDSAYSRGLVRDVPALLSEAAVILEKGKVR</sequence>
<proteinExistence type="predicted"/>
<dbReference type="InterPro" id="IPR041726">
    <property type="entry name" value="ACAD10_11_N"/>
</dbReference>
<dbReference type="CDD" id="cd05154">
    <property type="entry name" value="ACAD10_11_N-like"/>
    <property type="match status" value="1"/>
</dbReference>
<dbReference type="RefSeq" id="WP_170233743.1">
    <property type="nucleotide sequence ID" value="NZ_BJYR01000003.1"/>
</dbReference>
<accession>A0A512AG71</accession>
<organism evidence="2 3">
    <name type="scientific">Novosphingobium sediminis</name>
    <dbReference type="NCBI Taxonomy" id="707214"/>
    <lineage>
        <taxon>Bacteria</taxon>
        <taxon>Pseudomonadati</taxon>
        <taxon>Pseudomonadota</taxon>
        <taxon>Alphaproteobacteria</taxon>
        <taxon>Sphingomonadales</taxon>
        <taxon>Sphingomonadaceae</taxon>
        <taxon>Novosphingobium</taxon>
    </lineage>
</organism>
<protein>
    <submittedName>
        <fullName evidence="2">Acyl-CoA dehydrogenase</fullName>
    </submittedName>
</protein>
<dbReference type="Gene3D" id="3.30.200.20">
    <property type="entry name" value="Phosphorylase Kinase, domain 1"/>
    <property type="match status" value="1"/>
</dbReference>
<dbReference type="Pfam" id="PF01636">
    <property type="entry name" value="APH"/>
    <property type="match status" value="1"/>
</dbReference>
<comment type="caution">
    <text evidence="2">The sequence shown here is derived from an EMBL/GenBank/DDBJ whole genome shotgun (WGS) entry which is preliminary data.</text>
</comment>
<dbReference type="InterPro" id="IPR052898">
    <property type="entry name" value="ACAD10-like"/>
</dbReference>
<evidence type="ECO:0000259" key="1">
    <source>
        <dbReference type="Pfam" id="PF01636"/>
    </source>
</evidence>
<dbReference type="Gene3D" id="3.90.1200.10">
    <property type="match status" value="1"/>
</dbReference>
<dbReference type="PANTHER" id="PTHR47829:SF1">
    <property type="entry name" value="HAD FAMILY PHOSPHATASE"/>
    <property type="match status" value="1"/>
</dbReference>
<dbReference type="EMBL" id="BJYR01000003">
    <property type="protein sequence ID" value="GEN98708.1"/>
    <property type="molecule type" value="Genomic_DNA"/>
</dbReference>
<name>A0A512AG71_9SPHN</name>
<dbReference type="InterPro" id="IPR011009">
    <property type="entry name" value="Kinase-like_dom_sf"/>
</dbReference>
<feature type="domain" description="Aminoglycoside phosphotransferase" evidence="1">
    <location>
        <begin position="29"/>
        <end position="250"/>
    </location>
</feature>
<dbReference type="AlphaFoldDB" id="A0A512AG71"/>
<dbReference type="PANTHER" id="PTHR47829">
    <property type="entry name" value="HYDROLASE, PUTATIVE (AFU_ORTHOLOGUE AFUA_1G12880)-RELATED"/>
    <property type="match status" value="1"/>
</dbReference>